<evidence type="ECO:0000313" key="7">
    <source>
        <dbReference type="EMBL" id="RMZ55429.1"/>
    </source>
</evidence>
<gene>
    <name evidence="7" type="ORF">APUTEX25_003553</name>
</gene>
<name>A0A3M7KZU2_AUXPR</name>
<feature type="transmembrane region" description="Helical" evidence="6">
    <location>
        <begin position="347"/>
        <end position="363"/>
    </location>
</feature>
<organism evidence="7 8">
    <name type="scientific">Auxenochlorella protothecoides</name>
    <name type="common">Green microalga</name>
    <name type="synonym">Chlorella protothecoides</name>
    <dbReference type="NCBI Taxonomy" id="3075"/>
    <lineage>
        <taxon>Eukaryota</taxon>
        <taxon>Viridiplantae</taxon>
        <taxon>Chlorophyta</taxon>
        <taxon>core chlorophytes</taxon>
        <taxon>Trebouxiophyceae</taxon>
        <taxon>Chlorellales</taxon>
        <taxon>Chlorellaceae</taxon>
        <taxon>Auxenochlorella</taxon>
    </lineage>
</organism>
<evidence type="ECO:0000256" key="4">
    <source>
        <dbReference type="ARBA" id="ARBA00023136"/>
    </source>
</evidence>
<dbReference type="InterPro" id="IPR020966">
    <property type="entry name" value="ALMT"/>
</dbReference>
<feature type="transmembrane region" description="Helical" evidence="6">
    <location>
        <begin position="291"/>
        <end position="312"/>
    </location>
</feature>
<sequence length="979" mass="105460">MPSSTQRIMSRIHLHHDRIWKEQWLAAFFHKPCNHELFVLQSLNMEEAIKLARKDDMDWILHVDTDELMYPAGSPGFSLQEVLGAVPSHVDSLVFPNYEALPEREDVLNPFLEVTLFKKNFQHIVSDLYFKNYVSVAHGNPNYFVTYANGKAAARIHPGLRPNGAHRWSSYEKSMEEWTSEVAAVLHYTYNRFSDLKGRRDRCDCAPTEEDAKRCFILPFDRLAFLESSLRDDNELKQFFRDHLLWKQDNVTTDLLHQGLLARLYEPQVTETLNPPPLHFPKAATTGMERALGTILGGFSGFLVFQIGELFWNEQTDGMVLTVGACVVSFVAILVGHKLKLDTSARLYIITFLLVIFGADRGSDAGLLAWNRVCGILAGVVLILILSILVFPKSASIECIRKSNKGYMSIGAEDVEAQVPGSAAAAAARAAAEDAFESKVEKVVTSVYQSCFKLMDNMVLADAEWYVGSYAGRPFFAPDLPLCLATKTQMPLEELAAVGVGIRRVARLLSQLINTLGYGFRAELQEMLGEQFPEEMMRKLGLSCQAVTKEMTNAFPFSPAIMPGPLVAFVSTVASLVSTSDMQRRQIIRALKKYRTQRPDRLGWDRLVDAMLSHRSYRPPGSQGEEQVDVAGAQSAPAQVSPFMRALRRDSPPKAPRPKEGAEGVGAGAAGPTTGQSAGAAGPTTGQSAGAAGPTTGQSAGAARRGSLPRVPEEERAAEGEAPGQDRASSSEAGVKGAEAPGAEEEEGARTAGSLQLAEGTAPPASAFAPSSDEGWRGEEGQEAEPSSSLLFRLSLPRAPSPEPAGASESGLRAPLISKEPGQPGPGAGAPPLPLPHSSGSPKLVDWARARVGSLSERLPSSRLSVHSGGAGSTAAEANAIGRSSLRAAAAAESSPGLAALLGPVSGLGERGKGPTARQLAALNGGAADPRLHVFLFPETPEGRVAQVRWYSFQYLLEEVTEELSALQHALNDTLAKLP</sequence>
<evidence type="ECO:0008006" key="9">
    <source>
        <dbReference type="Google" id="ProtNLM"/>
    </source>
</evidence>
<dbReference type="Pfam" id="PF11744">
    <property type="entry name" value="ALMT"/>
    <property type="match status" value="1"/>
</dbReference>
<evidence type="ECO:0000256" key="2">
    <source>
        <dbReference type="ARBA" id="ARBA00022692"/>
    </source>
</evidence>
<dbReference type="PANTHER" id="PTHR46701">
    <property type="entry name" value="GLYCOSYLTRANSFERASE-LIKE KOBITO 1"/>
    <property type="match status" value="1"/>
</dbReference>
<feature type="compositionally biased region" description="Basic and acidic residues" evidence="5">
    <location>
        <begin position="647"/>
        <end position="662"/>
    </location>
</feature>
<dbReference type="GO" id="GO:0015743">
    <property type="term" value="P:malate transport"/>
    <property type="evidence" value="ECO:0007669"/>
    <property type="project" value="InterPro"/>
</dbReference>
<keyword evidence="2 6" id="KW-0812">Transmembrane</keyword>
<dbReference type="GO" id="GO:0009737">
    <property type="term" value="P:response to abscisic acid"/>
    <property type="evidence" value="ECO:0007669"/>
    <property type="project" value="InterPro"/>
</dbReference>
<accession>A0A3M7KZU2</accession>
<dbReference type="AlphaFoldDB" id="A0A3M7KZU2"/>
<feature type="compositionally biased region" description="Low complexity" evidence="5">
    <location>
        <begin position="786"/>
        <end position="798"/>
    </location>
</feature>
<keyword evidence="3 6" id="KW-1133">Transmembrane helix</keyword>
<feature type="region of interest" description="Disordered" evidence="5">
    <location>
        <begin position="615"/>
        <end position="842"/>
    </location>
</feature>
<dbReference type="GO" id="GO:0016020">
    <property type="term" value="C:membrane"/>
    <property type="evidence" value="ECO:0007669"/>
    <property type="project" value="UniProtKB-SubCell"/>
</dbReference>
<feature type="transmembrane region" description="Helical" evidence="6">
    <location>
        <begin position="369"/>
        <end position="391"/>
    </location>
</feature>
<protein>
    <recommendedName>
        <fullName evidence="9">Glycosyltransferase family 92 protein</fullName>
    </recommendedName>
</protein>
<dbReference type="EMBL" id="QOKY01000162">
    <property type="protein sequence ID" value="RMZ55429.1"/>
    <property type="molecule type" value="Genomic_DNA"/>
</dbReference>
<keyword evidence="4 6" id="KW-0472">Membrane</keyword>
<evidence type="ECO:0000256" key="3">
    <source>
        <dbReference type="ARBA" id="ARBA00022989"/>
    </source>
</evidence>
<feature type="compositionally biased region" description="Low complexity" evidence="5">
    <location>
        <begin position="732"/>
        <end position="741"/>
    </location>
</feature>
<dbReference type="GO" id="GO:0030244">
    <property type="term" value="P:cellulose biosynthetic process"/>
    <property type="evidence" value="ECO:0007669"/>
    <property type="project" value="InterPro"/>
</dbReference>
<evidence type="ECO:0000313" key="8">
    <source>
        <dbReference type="Proteomes" id="UP000279271"/>
    </source>
</evidence>
<feature type="compositionally biased region" description="Low complexity" evidence="5">
    <location>
        <begin position="762"/>
        <end position="772"/>
    </location>
</feature>
<comment type="subcellular location">
    <subcellularLocation>
        <location evidence="1">Membrane</location>
        <topology evidence="1">Multi-pass membrane protein</topology>
    </subcellularLocation>
</comment>
<feature type="transmembrane region" description="Helical" evidence="6">
    <location>
        <begin position="318"/>
        <end position="335"/>
    </location>
</feature>
<dbReference type="Proteomes" id="UP000279271">
    <property type="component" value="Unassembled WGS sequence"/>
</dbReference>
<proteinExistence type="predicted"/>
<evidence type="ECO:0000256" key="1">
    <source>
        <dbReference type="ARBA" id="ARBA00004141"/>
    </source>
</evidence>
<evidence type="ECO:0000256" key="6">
    <source>
        <dbReference type="SAM" id="Phobius"/>
    </source>
</evidence>
<dbReference type="InterPro" id="IPR044224">
    <property type="entry name" value="KOBITO1-like"/>
</dbReference>
<reference evidence="8" key="1">
    <citation type="journal article" date="2018" name="Algal Res.">
        <title>Characterization of plant carbon substrate utilization by Auxenochlorella protothecoides.</title>
        <authorList>
            <person name="Vogler B.W."/>
            <person name="Starkenburg S.R."/>
            <person name="Sudasinghe N."/>
            <person name="Schambach J.Y."/>
            <person name="Rollin J.A."/>
            <person name="Pattathil S."/>
            <person name="Barry A.N."/>
        </authorList>
    </citation>
    <scope>NUCLEOTIDE SEQUENCE [LARGE SCALE GENOMIC DNA]</scope>
    <source>
        <strain evidence="8">UTEX 25</strain>
    </source>
</reference>
<dbReference type="PANTHER" id="PTHR46701:SF7">
    <property type="entry name" value="GLYCOSYLTRANSFERASE-LIKE KOBITO 1"/>
    <property type="match status" value="1"/>
</dbReference>
<feature type="compositionally biased region" description="Low complexity" evidence="5">
    <location>
        <begin position="670"/>
        <end position="703"/>
    </location>
</feature>
<comment type="caution">
    <text evidence="7">The sequence shown here is derived from an EMBL/GenBank/DDBJ whole genome shotgun (WGS) entry which is preliminary data.</text>
</comment>
<evidence type="ECO:0000256" key="5">
    <source>
        <dbReference type="SAM" id="MobiDB-lite"/>
    </source>
</evidence>